<evidence type="ECO:0000313" key="3">
    <source>
        <dbReference type="Proteomes" id="UP000692954"/>
    </source>
</evidence>
<reference evidence="2" key="1">
    <citation type="submission" date="2021-01" db="EMBL/GenBank/DDBJ databases">
        <authorList>
            <consortium name="Genoscope - CEA"/>
            <person name="William W."/>
        </authorList>
    </citation>
    <scope>NUCLEOTIDE SEQUENCE</scope>
</reference>
<organism evidence="2 3">
    <name type="scientific">Paramecium sonneborni</name>
    <dbReference type="NCBI Taxonomy" id="65129"/>
    <lineage>
        <taxon>Eukaryota</taxon>
        <taxon>Sar</taxon>
        <taxon>Alveolata</taxon>
        <taxon>Ciliophora</taxon>
        <taxon>Intramacronucleata</taxon>
        <taxon>Oligohymenophorea</taxon>
        <taxon>Peniculida</taxon>
        <taxon>Parameciidae</taxon>
        <taxon>Paramecium</taxon>
    </lineage>
</organism>
<dbReference type="OrthoDB" id="308493at2759"/>
<protein>
    <submittedName>
        <fullName evidence="2">Uncharacterized protein</fullName>
    </submittedName>
</protein>
<sequence length="76" mass="9100">MQKEQETDNDKLQTKQNSLIQSQSEEPKTVLITKQHPFQQRSNFKLLPYKIDLECFQNLLRFKHNLAKKIIKKSKN</sequence>
<name>A0A8S1MUM4_9CILI</name>
<dbReference type="EMBL" id="CAJJDN010000038">
    <property type="protein sequence ID" value="CAD8078624.1"/>
    <property type="molecule type" value="Genomic_DNA"/>
</dbReference>
<feature type="compositionally biased region" description="Basic and acidic residues" evidence="1">
    <location>
        <begin position="1"/>
        <end position="13"/>
    </location>
</feature>
<proteinExistence type="predicted"/>
<accession>A0A8S1MUM4</accession>
<feature type="compositionally biased region" description="Polar residues" evidence="1">
    <location>
        <begin position="14"/>
        <end position="24"/>
    </location>
</feature>
<evidence type="ECO:0000313" key="2">
    <source>
        <dbReference type="EMBL" id="CAD8078624.1"/>
    </source>
</evidence>
<evidence type="ECO:0000256" key="1">
    <source>
        <dbReference type="SAM" id="MobiDB-lite"/>
    </source>
</evidence>
<keyword evidence="3" id="KW-1185">Reference proteome</keyword>
<feature type="region of interest" description="Disordered" evidence="1">
    <location>
        <begin position="1"/>
        <end position="30"/>
    </location>
</feature>
<dbReference type="Proteomes" id="UP000692954">
    <property type="component" value="Unassembled WGS sequence"/>
</dbReference>
<gene>
    <name evidence="2" type="ORF">PSON_ATCC_30995.1.T0380021</name>
</gene>
<dbReference type="AlphaFoldDB" id="A0A8S1MUM4"/>
<comment type="caution">
    <text evidence="2">The sequence shown here is derived from an EMBL/GenBank/DDBJ whole genome shotgun (WGS) entry which is preliminary data.</text>
</comment>